<dbReference type="EMBL" id="PYGD01000003">
    <property type="protein sequence ID" value="PSK92607.1"/>
    <property type="molecule type" value="Genomic_DNA"/>
</dbReference>
<feature type="chain" id="PRO_5015169153" evidence="1">
    <location>
        <begin position="25"/>
        <end position="201"/>
    </location>
</feature>
<sequence>MKCFFLYNKTLLLCLCLPVSGLLSCSGNKTSGRAGITSNPDSLEGKQVYLNPADGNTYSTSGAFETYGPEGGTTPKYGPAVLQKIILLTDEPTMERVISIDTLDSYFDADSNTLAAVFKDYKQEGDLLIQFTLYAGKQPLIIVANNGNFDTAILRHLDNALQRNCSYYRTRMDSCTYQAFYRIGTQAPASAAGNKPLQSLH</sequence>
<gene>
    <name evidence="2" type="ORF">B0I18_103184</name>
</gene>
<evidence type="ECO:0000313" key="2">
    <source>
        <dbReference type="EMBL" id="PSK92607.1"/>
    </source>
</evidence>
<proteinExistence type="predicted"/>
<comment type="caution">
    <text evidence="2">The sequence shown here is derived from an EMBL/GenBank/DDBJ whole genome shotgun (WGS) entry which is preliminary data.</text>
</comment>
<evidence type="ECO:0000313" key="3">
    <source>
        <dbReference type="Proteomes" id="UP000240572"/>
    </source>
</evidence>
<dbReference type="PROSITE" id="PS51257">
    <property type="entry name" value="PROKAR_LIPOPROTEIN"/>
    <property type="match status" value="1"/>
</dbReference>
<keyword evidence="3" id="KW-1185">Reference proteome</keyword>
<feature type="signal peptide" evidence="1">
    <location>
        <begin position="1"/>
        <end position="24"/>
    </location>
</feature>
<accession>A0A2P8D5X6</accession>
<name>A0A2P8D5X6_9BACT</name>
<dbReference type="RefSeq" id="WP_106522792.1">
    <property type="nucleotide sequence ID" value="NZ_PYGD01000003.1"/>
</dbReference>
<keyword evidence="1" id="KW-0732">Signal</keyword>
<evidence type="ECO:0000256" key="1">
    <source>
        <dbReference type="SAM" id="SignalP"/>
    </source>
</evidence>
<dbReference type="Proteomes" id="UP000240572">
    <property type="component" value="Unassembled WGS sequence"/>
</dbReference>
<organism evidence="2 3">
    <name type="scientific">Taibaiella chishuiensis</name>
    <dbReference type="NCBI Taxonomy" id="1434707"/>
    <lineage>
        <taxon>Bacteria</taxon>
        <taxon>Pseudomonadati</taxon>
        <taxon>Bacteroidota</taxon>
        <taxon>Chitinophagia</taxon>
        <taxon>Chitinophagales</taxon>
        <taxon>Chitinophagaceae</taxon>
        <taxon>Taibaiella</taxon>
    </lineage>
</organism>
<reference evidence="2 3" key="1">
    <citation type="submission" date="2018-03" db="EMBL/GenBank/DDBJ databases">
        <title>Genomic Encyclopedia of Type Strains, Phase III (KMG-III): the genomes of soil and plant-associated and newly described type strains.</title>
        <authorList>
            <person name="Whitman W."/>
        </authorList>
    </citation>
    <scope>NUCLEOTIDE SEQUENCE [LARGE SCALE GENOMIC DNA]</scope>
    <source>
        <strain evidence="2 3">CGMCC 1.12700</strain>
    </source>
</reference>
<protein>
    <submittedName>
        <fullName evidence="2">Uncharacterized protein</fullName>
    </submittedName>
</protein>
<dbReference type="OrthoDB" id="655357at2"/>
<dbReference type="AlphaFoldDB" id="A0A2P8D5X6"/>